<proteinExistence type="inferred from homology"/>
<comment type="similarity">
    <text evidence="1">Belongs to the IMPACT family.</text>
</comment>
<feature type="domain" description="Impact N-terminal" evidence="2">
    <location>
        <begin position="19"/>
        <end position="124"/>
    </location>
</feature>
<dbReference type="InterPro" id="IPR015269">
    <property type="entry name" value="UPF0029_Impact_C"/>
</dbReference>
<dbReference type="STRING" id="1817813.A2008_12470"/>
<protein>
    <submittedName>
        <fullName evidence="4">YigZ family protein</fullName>
    </submittedName>
</protein>
<evidence type="ECO:0000259" key="3">
    <source>
        <dbReference type="Pfam" id="PF09186"/>
    </source>
</evidence>
<dbReference type="SUPFAM" id="SSF54211">
    <property type="entry name" value="Ribosomal protein S5 domain 2-like"/>
    <property type="match status" value="1"/>
</dbReference>
<dbReference type="InterPro" id="IPR020569">
    <property type="entry name" value="UPF0029_Impact_CS"/>
</dbReference>
<dbReference type="InterPro" id="IPR020568">
    <property type="entry name" value="Ribosomal_Su5_D2-typ_SF"/>
</dbReference>
<comment type="caution">
    <text evidence="4">The sequence shown here is derived from an EMBL/GenBank/DDBJ whole genome shotgun (WGS) entry which is preliminary data.</text>
</comment>
<dbReference type="AlphaFoldDB" id="A0A1F7X0Z1"/>
<sequence length="208" mass="22942">MLREYYSVKKDSACELVIQKSRFICDCFKVESEKDALERLASVKKKYSDATHHCYAYSVGLDVVYKRHSDDGEPSGTAGMPILSVIEHNELRGVLAVVTRYFGGVKLGAGGLVRAYSKACSEAVAAAEKVKMALSSTGTITIEYGWFNPVERFIKQSGEAVILNSDYGENITINIVTCSEWCELEKSVLNICSGSAVCEKNGEIYYAW</sequence>
<name>A0A1F7X0Z1_9BACT</name>
<evidence type="ECO:0000313" key="4">
    <source>
        <dbReference type="EMBL" id="OGM08752.1"/>
    </source>
</evidence>
<dbReference type="InterPro" id="IPR023582">
    <property type="entry name" value="Impact"/>
</dbReference>
<dbReference type="PANTHER" id="PTHR16301">
    <property type="entry name" value="IMPACT-RELATED"/>
    <property type="match status" value="1"/>
</dbReference>
<dbReference type="PROSITE" id="PS00910">
    <property type="entry name" value="UPF0029"/>
    <property type="match status" value="1"/>
</dbReference>
<dbReference type="NCBIfam" id="TIGR00257">
    <property type="entry name" value="IMPACT_YIGZ"/>
    <property type="match status" value="1"/>
</dbReference>
<evidence type="ECO:0000313" key="5">
    <source>
        <dbReference type="Proteomes" id="UP000178735"/>
    </source>
</evidence>
<dbReference type="EMBL" id="MGFH01000004">
    <property type="protein sequence ID" value="OGM08752.1"/>
    <property type="molecule type" value="Genomic_DNA"/>
</dbReference>
<dbReference type="Proteomes" id="UP000178735">
    <property type="component" value="Unassembled WGS sequence"/>
</dbReference>
<dbReference type="InterPro" id="IPR015796">
    <property type="entry name" value="Impact_YigZ-like"/>
</dbReference>
<dbReference type="Pfam" id="PF01205">
    <property type="entry name" value="Impact_N"/>
    <property type="match status" value="1"/>
</dbReference>
<evidence type="ECO:0000256" key="1">
    <source>
        <dbReference type="ARBA" id="ARBA00007665"/>
    </source>
</evidence>
<dbReference type="Gene3D" id="3.30.230.30">
    <property type="entry name" value="Impact, N-terminal domain"/>
    <property type="match status" value="1"/>
</dbReference>
<dbReference type="InterPro" id="IPR036956">
    <property type="entry name" value="Impact_N_sf"/>
</dbReference>
<dbReference type="InterPro" id="IPR001498">
    <property type="entry name" value="Impact_N"/>
</dbReference>
<gene>
    <name evidence="4" type="ORF">A2008_12470</name>
</gene>
<dbReference type="GO" id="GO:0005737">
    <property type="term" value="C:cytoplasm"/>
    <property type="evidence" value="ECO:0007669"/>
    <property type="project" value="TreeGrafter"/>
</dbReference>
<dbReference type="PANTHER" id="PTHR16301:SF20">
    <property type="entry name" value="IMPACT FAMILY MEMBER YIGZ"/>
    <property type="match status" value="1"/>
</dbReference>
<evidence type="ECO:0000259" key="2">
    <source>
        <dbReference type="Pfam" id="PF01205"/>
    </source>
</evidence>
<organism evidence="4 5">
    <name type="scientific">Candidatus Wallbacteria bacterium GWC2_49_35</name>
    <dbReference type="NCBI Taxonomy" id="1817813"/>
    <lineage>
        <taxon>Bacteria</taxon>
        <taxon>Candidatus Walliibacteriota</taxon>
    </lineage>
</organism>
<accession>A0A1F7X0Z1</accession>
<reference evidence="4 5" key="1">
    <citation type="journal article" date="2016" name="Nat. Commun.">
        <title>Thousands of microbial genomes shed light on interconnected biogeochemical processes in an aquifer system.</title>
        <authorList>
            <person name="Anantharaman K."/>
            <person name="Brown C.T."/>
            <person name="Hug L.A."/>
            <person name="Sharon I."/>
            <person name="Castelle C.J."/>
            <person name="Probst A.J."/>
            <person name="Thomas B.C."/>
            <person name="Singh A."/>
            <person name="Wilkins M.J."/>
            <person name="Karaoz U."/>
            <person name="Brodie E.L."/>
            <person name="Williams K.H."/>
            <person name="Hubbard S.S."/>
            <person name="Banfield J.F."/>
        </authorList>
    </citation>
    <scope>NUCLEOTIDE SEQUENCE [LARGE SCALE GENOMIC DNA]</scope>
</reference>
<feature type="domain" description="UPF0029" evidence="3">
    <location>
        <begin position="140"/>
        <end position="175"/>
    </location>
</feature>
<dbReference type="Pfam" id="PF09186">
    <property type="entry name" value="DUF1949"/>
    <property type="match status" value="1"/>
</dbReference>
<dbReference type="GO" id="GO:0006446">
    <property type="term" value="P:regulation of translational initiation"/>
    <property type="evidence" value="ECO:0007669"/>
    <property type="project" value="TreeGrafter"/>
</dbReference>